<dbReference type="EMBL" id="FNVB01000007">
    <property type="protein sequence ID" value="SEG86351.1"/>
    <property type="molecule type" value="Genomic_DNA"/>
</dbReference>
<dbReference type="GO" id="GO:0016747">
    <property type="term" value="F:acyltransferase activity, transferring groups other than amino-acyl groups"/>
    <property type="evidence" value="ECO:0007669"/>
    <property type="project" value="InterPro"/>
</dbReference>
<feature type="domain" description="N-acetyltransferase" evidence="1">
    <location>
        <begin position="2"/>
        <end position="168"/>
    </location>
</feature>
<dbReference type="Gene3D" id="3.40.630.30">
    <property type="match status" value="1"/>
</dbReference>
<dbReference type="CDD" id="cd04301">
    <property type="entry name" value="NAT_SF"/>
    <property type="match status" value="1"/>
</dbReference>
<evidence type="ECO:0000259" key="1">
    <source>
        <dbReference type="PROSITE" id="PS51186"/>
    </source>
</evidence>
<evidence type="ECO:0000313" key="4">
    <source>
        <dbReference type="Proteomes" id="UP000199690"/>
    </source>
</evidence>
<dbReference type="PIRSF" id="PIRSF037663">
    <property type="entry name" value="Acetyltransf_GNAT_prd"/>
    <property type="match status" value="1"/>
</dbReference>
<dbReference type="InterPro" id="IPR017255">
    <property type="entry name" value="AcTrfase_GNAT_prd"/>
</dbReference>
<dbReference type="PANTHER" id="PTHR43072:SF36">
    <property type="entry name" value="RIBOSOMAL-PROTEIN-ALANINE ACETYLTRANSFERASE"/>
    <property type="match status" value="1"/>
</dbReference>
<evidence type="ECO:0000313" key="3">
    <source>
        <dbReference type="EMBL" id="SFE98302.1"/>
    </source>
</evidence>
<protein>
    <submittedName>
        <fullName evidence="2">Predicted acetyltransferase, GNAT superfamily</fullName>
    </submittedName>
</protein>
<dbReference type="PANTHER" id="PTHR43072">
    <property type="entry name" value="N-ACETYLTRANSFERASE"/>
    <property type="match status" value="1"/>
</dbReference>
<reference evidence="4 5" key="2">
    <citation type="submission" date="2016-10" db="EMBL/GenBank/DDBJ databases">
        <authorList>
            <person name="Varghese N."/>
            <person name="Submissions S."/>
        </authorList>
    </citation>
    <scope>NUCLEOTIDE SEQUENCE [LARGE SCALE GENOMIC DNA]</scope>
    <source>
        <strain evidence="5">ATCC 20501</strain>
        <strain evidence="3 4">CGMCC 4.3529</strain>
    </source>
</reference>
<dbReference type="SUPFAM" id="SSF55729">
    <property type="entry name" value="Acyl-CoA N-acyltransferases (Nat)"/>
    <property type="match status" value="1"/>
</dbReference>
<dbReference type="EMBL" id="FOME01000017">
    <property type="protein sequence ID" value="SFE98302.1"/>
    <property type="molecule type" value="Genomic_DNA"/>
</dbReference>
<dbReference type="Pfam" id="PF00583">
    <property type="entry name" value="Acetyltransf_1"/>
    <property type="match status" value="1"/>
</dbReference>
<dbReference type="AlphaFoldDB" id="A0A1H6DMI8"/>
<dbReference type="Proteomes" id="UP000236729">
    <property type="component" value="Unassembled WGS sequence"/>
</dbReference>
<dbReference type="InterPro" id="IPR000182">
    <property type="entry name" value="GNAT_dom"/>
</dbReference>
<organism evidence="2 5">
    <name type="scientific">Saccharopolyspora kobensis</name>
    <dbReference type="NCBI Taxonomy" id="146035"/>
    <lineage>
        <taxon>Bacteria</taxon>
        <taxon>Bacillati</taxon>
        <taxon>Actinomycetota</taxon>
        <taxon>Actinomycetes</taxon>
        <taxon>Pseudonocardiales</taxon>
        <taxon>Pseudonocardiaceae</taxon>
        <taxon>Saccharopolyspora</taxon>
    </lineage>
</organism>
<dbReference type="InterPro" id="IPR016181">
    <property type="entry name" value="Acyl_CoA_acyltransferase"/>
</dbReference>
<sequence length="170" mass="18882">MIDLRRAREEDHPEIVAAIQRWWSDSRSPEAARELSLLVPRLFLQHFAGTSLVAEQDDRMAGFLIGFGSADRAADAYIHFVGVDPELRRSGLARRLYGEFFAAAARAGRTRVHCVTSPANTGSIAFHRSMGFELIGGDAEIGGIPVHRDYDGTGHDRVCFVRDIDPAEFR</sequence>
<name>A0A1H6DMI8_9PSEU</name>
<reference evidence="2" key="1">
    <citation type="submission" date="2016-10" db="EMBL/GenBank/DDBJ databases">
        <authorList>
            <person name="de Groot N.N."/>
        </authorList>
    </citation>
    <scope>NUCLEOTIDE SEQUENCE [LARGE SCALE GENOMIC DNA]</scope>
    <source>
        <strain evidence="2">ATCC 20501</strain>
    </source>
</reference>
<keyword evidence="4" id="KW-1185">Reference proteome</keyword>
<dbReference type="RefSeq" id="WP_093357954.1">
    <property type="nucleotide sequence ID" value="NZ_FNVB01000007.1"/>
</dbReference>
<evidence type="ECO:0000313" key="5">
    <source>
        <dbReference type="Proteomes" id="UP000236729"/>
    </source>
</evidence>
<dbReference type="PROSITE" id="PS51186">
    <property type="entry name" value="GNAT"/>
    <property type="match status" value="1"/>
</dbReference>
<accession>A0A1H6DMI8</accession>
<evidence type="ECO:0000313" key="2">
    <source>
        <dbReference type="EMBL" id="SEG86351.1"/>
    </source>
</evidence>
<accession>A0A1I2EYY1</accession>
<dbReference type="SMR" id="A0A1H6DMI8"/>
<proteinExistence type="predicted"/>
<gene>
    <name evidence="2" type="ORF">SAMN02982929_04594</name>
    <name evidence="3" type="ORF">SAMN05216506_1174</name>
</gene>
<keyword evidence="2" id="KW-0808">Transferase</keyword>
<dbReference type="Proteomes" id="UP000199690">
    <property type="component" value="Unassembled WGS sequence"/>
</dbReference>